<proteinExistence type="predicted"/>
<name>A0AAW5HUY6_9CORY</name>
<evidence type="ECO:0000313" key="3">
    <source>
        <dbReference type="Proteomes" id="UP001205920"/>
    </source>
</evidence>
<feature type="signal peptide" evidence="1">
    <location>
        <begin position="1"/>
        <end position="24"/>
    </location>
</feature>
<gene>
    <name evidence="2" type="ORF">JMN37_09900</name>
</gene>
<accession>A0AAW5HUY6</accession>
<sequence length="88" mass="8928">MKKIGAVAAAFGIAAGLVAGCAPAKQQEITITQRPTPEAAPAEAAGGRKLGGGGAVTFGKAVEVAEAGEVRQVDGSRWEGVRLWRGWI</sequence>
<evidence type="ECO:0000256" key="1">
    <source>
        <dbReference type="SAM" id="SignalP"/>
    </source>
</evidence>
<dbReference type="PROSITE" id="PS51257">
    <property type="entry name" value="PROKAR_LIPOPROTEIN"/>
    <property type="match status" value="1"/>
</dbReference>
<keyword evidence="1" id="KW-0732">Signal</keyword>
<dbReference type="AlphaFoldDB" id="A0AAW5HUY6"/>
<evidence type="ECO:0008006" key="4">
    <source>
        <dbReference type="Google" id="ProtNLM"/>
    </source>
</evidence>
<feature type="chain" id="PRO_5043767285" description="Secreted protein" evidence="1">
    <location>
        <begin position="25"/>
        <end position="88"/>
    </location>
</feature>
<evidence type="ECO:0000313" key="2">
    <source>
        <dbReference type="EMBL" id="MCO6395275.1"/>
    </source>
</evidence>
<comment type="caution">
    <text evidence="2">The sequence shown here is derived from an EMBL/GenBank/DDBJ whole genome shotgun (WGS) entry which is preliminary data.</text>
</comment>
<organism evidence="2 3">
    <name type="scientific">Corynebacterium lipophilum</name>
    <dbReference type="NCBI Taxonomy" id="2804918"/>
    <lineage>
        <taxon>Bacteria</taxon>
        <taxon>Bacillati</taxon>
        <taxon>Actinomycetota</taxon>
        <taxon>Actinomycetes</taxon>
        <taxon>Mycobacteriales</taxon>
        <taxon>Corynebacteriaceae</taxon>
        <taxon>Corynebacterium</taxon>
    </lineage>
</organism>
<keyword evidence="3" id="KW-1185">Reference proteome</keyword>
<dbReference type="RefSeq" id="WP_071573705.1">
    <property type="nucleotide sequence ID" value="NZ_JAEUWV010000020.1"/>
</dbReference>
<dbReference type="EMBL" id="JAEUWV010000020">
    <property type="protein sequence ID" value="MCO6395275.1"/>
    <property type="molecule type" value="Genomic_DNA"/>
</dbReference>
<dbReference type="Proteomes" id="UP001205920">
    <property type="component" value="Unassembled WGS sequence"/>
</dbReference>
<reference evidence="2 3" key="1">
    <citation type="submission" date="2021-01" db="EMBL/GenBank/DDBJ databases">
        <title>Identification and Characterization of Corynebacterium sp.</title>
        <authorList>
            <person name="Luo Q."/>
            <person name="Qu P."/>
            <person name="Chen Q."/>
        </authorList>
    </citation>
    <scope>NUCLEOTIDE SEQUENCE [LARGE SCALE GENOMIC DNA]</scope>
    <source>
        <strain evidence="2 3">MC-18</strain>
    </source>
</reference>
<protein>
    <recommendedName>
        <fullName evidence="4">Secreted protein</fullName>
    </recommendedName>
</protein>